<protein>
    <submittedName>
        <fullName evidence="1">Phenylacetate-CoA oxygenase subunit PaaC</fullName>
    </submittedName>
</protein>
<dbReference type="PANTHER" id="PTHR30458">
    <property type="entry name" value="PHENYLACETIC ACID DEGRADATION PROTEIN PAA"/>
    <property type="match status" value="1"/>
</dbReference>
<evidence type="ECO:0000313" key="2">
    <source>
        <dbReference type="Proteomes" id="UP001501803"/>
    </source>
</evidence>
<dbReference type="NCBIfam" id="TIGR02158">
    <property type="entry name" value="PA_CoA_Oxy3"/>
    <property type="match status" value="1"/>
</dbReference>
<reference evidence="2" key="1">
    <citation type="journal article" date="2019" name="Int. J. Syst. Evol. Microbiol.">
        <title>The Global Catalogue of Microorganisms (GCM) 10K type strain sequencing project: providing services to taxonomists for standard genome sequencing and annotation.</title>
        <authorList>
            <consortium name="The Broad Institute Genomics Platform"/>
            <consortium name="The Broad Institute Genome Sequencing Center for Infectious Disease"/>
            <person name="Wu L."/>
            <person name="Ma J."/>
        </authorList>
    </citation>
    <scope>NUCLEOTIDE SEQUENCE [LARGE SCALE GENOMIC DNA]</scope>
    <source>
        <strain evidence="2">JCM 17021</strain>
    </source>
</reference>
<comment type="caution">
    <text evidence="1">The sequence shown here is derived from an EMBL/GenBank/DDBJ whole genome shotgun (WGS) entry which is preliminary data.</text>
</comment>
<accession>A0ABP7L330</accession>
<sequence length="291" mass="31142">MQGTNAAGGRAKSAHASASQIPRIGNAAVVTPESIAESIERTDVVASDAVAQYALGLGDDALILAQRLGEWIANAPEIEEDIALGNIGLDLLGHARSLLTYAGSAWGQSEDDLAYFRSESEFRCRQLFEQPNGDFAQTIAKQLIASVYFDQLYTELANSADPMLAAIAAKAVKEVDYHLDHSAQWLLRLGLGTDESHRRVQRGLDAMWPFADELFREEPAAAALPGIAADSARMREAFDAVVPKLIEDAGLTVPTMQPVRGGGRDGVHSEALGPLLAEMQVLARAHPGASW</sequence>
<keyword evidence="2" id="KW-1185">Reference proteome</keyword>
<proteinExistence type="predicted"/>
<organism evidence="1 2">
    <name type="scientific">Leifsonia kafniensis</name>
    <dbReference type="NCBI Taxonomy" id="475957"/>
    <lineage>
        <taxon>Bacteria</taxon>
        <taxon>Bacillati</taxon>
        <taxon>Actinomycetota</taxon>
        <taxon>Actinomycetes</taxon>
        <taxon>Micrococcales</taxon>
        <taxon>Microbacteriaceae</taxon>
        <taxon>Leifsonia</taxon>
    </lineage>
</organism>
<name>A0ABP7L330_9MICO</name>
<evidence type="ECO:0000313" key="1">
    <source>
        <dbReference type="EMBL" id="GAA3892162.1"/>
    </source>
</evidence>
<dbReference type="InterPro" id="IPR011882">
    <property type="entry name" value="PaaC"/>
</dbReference>
<dbReference type="InterPro" id="IPR052703">
    <property type="entry name" value="Aromatic_CoA_ox/epox"/>
</dbReference>
<dbReference type="InterPro" id="IPR007814">
    <property type="entry name" value="PaaA_PaaC"/>
</dbReference>
<dbReference type="Gene3D" id="1.20.1260.10">
    <property type="match status" value="1"/>
</dbReference>
<dbReference type="InterPro" id="IPR009078">
    <property type="entry name" value="Ferritin-like_SF"/>
</dbReference>
<dbReference type="Pfam" id="PF05138">
    <property type="entry name" value="PaaA_PaaC"/>
    <property type="match status" value="1"/>
</dbReference>
<dbReference type="InterPro" id="IPR012347">
    <property type="entry name" value="Ferritin-like"/>
</dbReference>
<dbReference type="Proteomes" id="UP001501803">
    <property type="component" value="Unassembled WGS sequence"/>
</dbReference>
<dbReference type="EMBL" id="BAABCN010000016">
    <property type="protein sequence ID" value="GAA3892162.1"/>
    <property type="molecule type" value="Genomic_DNA"/>
</dbReference>
<dbReference type="PANTHER" id="PTHR30458:SF0">
    <property type="entry name" value="1,2-PHENYLACETYL-COA EPOXIDASE, SUBUNIT C"/>
    <property type="match status" value="1"/>
</dbReference>
<gene>
    <name evidence="1" type="primary">paaC</name>
    <name evidence="1" type="ORF">GCM10022381_37360</name>
</gene>
<dbReference type="PIRSF" id="PIRSF037834">
    <property type="entry name" value="PA_CoA_Oase3"/>
    <property type="match status" value="1"/>
</dbReference>
<dbReference type="SUPFAM" id="SSF47240">
    <property type="entry name" value="Ferritin-like"/>
    <property type="match status" value="1"/>
</dbReference>